<feature type="compositionally biased region" description="Basic and acidic residues" evidence="1">
    <location>
        <begin position="250"/>
        <end position="269"/>
    </location>
</feature>
<keyword evidence="3" id="KW-1185">Reference proteome</keyword>
<reference evidence="3" key="1">
    <citation type="submission" date="2016-10" db="EMBL/GenBank/DDBJ databases">
        <authorList>
            <person name="Varghese N."/>
            <person name="Submissions S."/>
        </authorList>
    </citation>
    <scope>NUCLEOTIDE SEQUENCE [LARGE SCALE GENOMIC DNA]</scope>
    <source>
        <strain evidence="3">DSM 26894</strain>
    </source>
</reference>
<feature type="compositionally biased region" description="Polar residues" evidence="1">
    <location>
        <begin position="139"/>
        <end position="149"/>
    </location>
</feature>
<dbReference type="EMBL" id="FOZW01000013">
    <property type="protein sequence ID" value="SFT17478.1"/>
    <property type="molecule type" value="Genomic_DNA"/>
</dbReference>
<feature type="compositionally biased region" description="Polar residues" evidence="1">
    <location>
        <begin position="397"/>
        <end position="407"/>
    </location>
</feature>
<evidence type="ECO:0000313" key="3">
    <source>
        <dbReference type="Proteomes" id="UP000199392"/>
    </source>
</evidence>
<gene>
    <name evidence="2" type="ORF">SAMN04488050_1138</name>
</gene>
<feature type="compositionally biased region" description="Low complexity" evidence="1">
    <location>
        <begin position="230"/>
        <end position="247"/>
    </location>
</feature>
<feature type="compositionally biased region" description="Low complexity" evidence="1">
    <location>
        <begin position="159"/>
        <end position="172"/>
    </location>
</feature>
<feature type="region of interest" description="Disordered" evidence="1">
    <location>
        <begin position="109"/>
        <end position="216"/>
    </location>
</feature>
<protein>
    <submittedName>
        <fullName evidence="2">Uncharacterized protein</fullName>
    </submittedName>
</protein>
<dbReference type="AlphaFoldDB" id="A0A1I6VUT8"/>
<feature type="region of interest" description="Disordered" evidence="1">
    <location>
        <begin position="228"/>
        <end position="314"/>
    </location>
</feature>
<evidence type="ECO:0000256" key="1">
    <source>
        <dbReference type="SAM" id="MobiDB-lite"/>
    </source>
</evidence>
<feature type="region of interest" description="Disordered" evidence="1">
    <location>
        <begin position="359"/>
        <end position="414"/>
    </location>
</feature>
<proteinExistence type="predicted"/>
<feature type="compositionally biased region" description="Basic residues" evidence="1">
    <location>
        <begin position="304"/>
        <end position="314"/>
    </location>
</feature>
<dbReference type="STRING" id="311180.SAMN04488050_1138"/>
<dbReference type="Proteomes" id="UP000199392">
    <property type="component" value="Unassembled WGS sequence"/>
</dbReference>
<feature type="region of interest" description="Disordered" evidence="1">
    <location>
        <begin position="1"/>
        <end position="21"/>
    </location>
</feature>
<organism evidence="2 3">
    <name type="scientific">Alloyangia pacifica</name>
    <dbReference type="NCBI Taxonomy" id="311180"/>
    <lineage>
        <taxon>Bacteria</taxon>
        <taxon>Pseudomonadati</taxon>
        <taxon>Pseudomonadota</taxon>
        <taxon>Alphaproteobacteria</taxon>
        <taxon>Rhodobacterales</taxon>
        <taxon>Roseobacteraceae</taxon>
        <taxon>Alloyangia</taxon>
    </lineage>
</organism>
<name>A0A1I6VUT8_9RHOB</name>
<feature type="compositionally biased region" description="Basic and acidic residues" evidence="1">
    <location>
        <begin position="1"/>
        <end position="10"/>
    </location>
</feature>
<evidence type="ECO:0000313" key="2">
    <source>
        <dbReference type="EMBL" id="SFT17478.1"/>
    </source>
</evidence>
<accession>A0A1I6VUT8</accession>
<sequence>MTGLPDHRNFDPGNGLTMLTDAREPMTRKLIFDATAKGPPAFEGEIGGMRQSFPPHALRRAYQTPRARMRLKVTYDGRQIEVVPARKLERFLQDKSDGTLGQVNFPKTRHIKANIPSADGGLHRTRRSMPLRPNRPWRRQTTFSPSLGSTRRRPRCFNPSASGPAPRSRSGATPKLPGSNRRTPTPSAGPGPRNGSGGPRRPRTCRRGSCPYRRDASKCSRGWTRRWRRASGALSTSASSSAGCGSACHRQRDTLRNRVRPEPVRRADRPGGNQAGRAAAGHVGTCAGKVLRPRPERGPPLSRRPLRSGRHRVRRQPLSAGVWLQGVCRSYPDRGRGHGPALPRPRRLHPLAATRRRVAAPNWTSCAPPRRWPSRSAGSRSAIREIPMRWRAPSVQARPSTRRSSSMLLEALRP</sequence>